<dbReference type="InterPro" id="IPR006085">
    <property type="entry name" value="XPG_DNA_repair_N"/>
</dbReference>
<dbReference type="GO" id="GO:0046872">
    <property type="term" value="F:metal ion binding"/>
    <property type="evidence" value="ECO:0007669"/>
    <property type="project" value="UniProtKB-KW"/>
</dbReference>
<dbReference type="FunFam" id="1.10.150.20:FF:000030">
    <property type="entry name" value="Flap endonuclease GEN-like 1"/>
    <property type="match status" value="1"/>
</dbReference>
<dbReference type="Proteomes" id="UP000030765">
    <property type="component" value="Unassembled WGS sequence"/>
</dbReference>
<dbReference type="GO" id="GO:0004527">
    <property type="term" value="F:exonuclease activity"/>
    <property type="evidence" value="ECO:0007669"/>
    <property type="project" value="UniProtKB-KW"/>
</dbReference>
<evidence type="ECO:0000256" key="10">
    <source>
        <dbReference type="ARBA" id="ARBA00023204"/>
    </source>
</evidence>
<keyword evidence="4" id="KW-0479">Metal-binding</keyword>
<protein>
    <recommendedName>
        <fullName evidence="14">Flap endonuclease GEN</fullName>
    </recommendedName>
    <alternativeName>
        <fullName evidence="16">Flap structure-specific endonuclease GEN</fullName>
    </alternativeName>
    <alternativeName>
        <fullName evidence="15">Xpg-like endonuclease</fullName>
    </alternativeName>
</protein>
<dbReference type="GO" id="GO:0000400">
    <property type="term" value="F:four-way junction DNA binding"/>
    <property type="evidence" value="ECO:0007669"/>
    <property type="project" value="UniProtKB-ARBA"/>
</dbReference>
<comment type="function">
    <text evidence="13">Endonuclease which cleaves flap structures at the junction between single-stranded DNA and double-stranded DNA. Specific for 5'-overhanging flap structures in which the 5'-upstream of the flap is completely double-stranded. Prefers the blocked-flap structures similar to those occurring at replication forks, in which the 5' single-strand overhang of the flap is double-stranded. Also possesses weak 5'- to 3'-exonuclease activity on nicked but not gapped double-stranded DNA. Does not cleave bubble-like or Holliday junction substrates.</text>
</comment>
<dbReference type="Gene3D" id="1.10.150.20">
    <property type="entry name" value="5' to 3' exonuclease, C-terminal subdomain"/>
    <property type="match status" value="1"/>
</dbReference>
<keyword evidence="8" id="KW-0269">Exonuclease</keyword>
<comment type="subcellular location">
    <subcellularLocation>
        <location evidence="2">Nucleus</location>
    </subcellularLocation>
</comment>
<dbReference type="SMART" id="SM00279">
    <property type="entry name" value="HhH2"/>
    <property type="match status" value="1"/>
</dbReference>
<dbReference type="FunFam" id="3.40.50.1010:FF:000054">
    <property type="entry name" value="Flap endonuclease GEN"/>
    <property type="match status" value="1"/>
</dbReference>
<keyword evidence="9" id="KW-0460">Magnesium</keyword>
<evidence type="ECO:0000313" key="22">
    <source>
        <dbReference type="Proteomes" id="UP000030765"/>
    </source>
</evidence>
<dbReference type="SUPFAM" id="SSF47807">
    <property type="entry name" value="5' to 3' exonuclease, C-terminal subdomain"/>
    <property type="match status" value="1"/>
</dbReference>
<evidence type="ECO:0000256" key="5">
    <source>
        <dbReference type="ARBA" id="ARBA00022759"/>
    </source>
</evidence>
<evidence type="ECO:0000256" key="9">
    <source>
        <dbReference type="ARBA" id="ARBA00022842"/>
    </source>
</evidence>
<keyword evidence="22" id="KW-1185">Reference proteome</keyword>
<evidence type="ECO:0000256" key="14">
    <source>
        <dbReference type="ARBA" id="ARBA00070746"/>
    </source>
</evidence>
<gene>
    <name evidence="20" type="ORF">ZHAS_00013966</name>
</gene>
<evidence type="ECO:0000256" key="12">
    <source>
        <dbReference type="ARBA" id="ARBA00038112"/>
    </source>
</evidence>
<keyword evidence="3" id="KW-0540">Nuclease</keyword>
<dbReference type="Gene3D" id="3.40.50.1010">
    <property type="entry name" value="5'-nuclease"/>
    <property type="match status" value="1"/>
</dbReference>
<keyword evidence="6" id="KW-0227">DNA damage</keyword>
<dbReference type="InterPro" id="IPR006084">
    <property type="entry name" value="XPG/Rad2"/>
</dbReference>
<dbReference type="InterPro" id="IPR041012">
    <property type="entry name" value="GEN_chromo"/>
</dbReference>
<dbReference type="SMART" id="SM00484">
    <property type="entry name" value="XPGI"/>
    <property type="match status" value="1"/>
</dbReference>
<feature type="domain" description="XPG-I" evidence="18">
    <location>
        <begin position="141"/>
        <end position="208"/>
    </location>
</feature>
<dbReference type="EMBL" id="KE525312">
    <property type="protein sequence ID" value="KFB45998.1"/>
    <property type="molecule type" value="Genomic_DNA"/>
</dbReference>
<dbReference type="PRINTS" id="PR00853">
    <property type="entry name" value="XPGRADSUPER"/>
</dbReference>
<evidence type="ECO:0000256" key="17">
    <source>
        <dbReference type="SAM" id="MobiDB-lite"/>
    </source>
</evidence>
<reference evidence="21" key="2">
    <citation type="submission" date="2020-05" db="UniProtKB">
        <authorList>
            <consortium name="EnsemblMetazoa"/>
        </authorList>
    </citation>
    <scope>IDENTIFICATION</scope>
</reference>
<evidence type="ECO:0000256" key="7">
    <source>
        <dbReference type="ARBA" id="ARBA00022801"/>
    </source>
</evidence>
<dbReference type="Pfam" id="PF00867">
    <property type="entry name" value="XPG_I"/>
    <property type="match status" value="1"/>
</dbReference>
<evidence type="ECO:0000256" key="15">
    <source>
        <dbReference type="ARBA" id="ARBA00076716"/>
    </source>
</evidence>
<keyword evidence="11" id="KW-0539">Nucleus</keyword>
<keyword evidence="10" id="KW-0234">DNA repair</keyword>
<feature type="domain" description="XPG N-terminal" evidence="19">
    <location>
        <begin position="1"/>
        <end position="95"/>
    </location>
</feature>
<evidence type="ECO:0000313" key="21">
    <source>
        <dbReference type="EnsemblMetazoa" id="ASIC013966-PA"/>
    </source>
</evidence>
<organism evidence="20">
    <name type="scientific">Anopheles sinensis</name>
    <name type="common">Mosquito</name>
    <dbReference type="NCBI Taxonomy" id="74873"/>
    <lineage>
        <taxon>Eukaryota</taxon>
        <taxon>Metazoa</taxon>
        <taxon>Ecdysozoa</taxon>
        <taxon>Arthropoda</taxon>
        <taxon>Hexapoda</taxon>
        <taxon>Insecta</taxon>
        <taxon>Pterygota</taxon>
        <taxon>Neoptera</taxon>
        <taxon>Endopterygota</taxon>
        <taxon>Diptera</taxon>
        <taxon>Nematocera</taxon>
        <taxon>Culicoidea</taxon>
        <taxon>Culicidae</taxon>
        <taxon>Anophelinae</taxon>
        <taxon>Anopheles</taxon>
    </lineage>
</organism>
<comment type="cofactor">
    <cofactor evidence="1">
        <name>Mg(2+)</name>
        <dbReference type="ChEBI" id="CHEBI:18420"/>
    </cofactor>
</comment>
<dbReference type="PANTHER" id="PTHR11081">
    <property type="entry name" value="FLAP ENDONUCLEASE FAMILY MEMBER"/>
    <property type="match status" value="1"/>
</dbReference>
<dbReference type="GO" id="GO:0017108">
    <property type="term" value="F:5'-flap endonuclease activity"/>
    <property type="evidence" value="ECO:0007669"/>
    <property type="project" value="UniProtKB-ARBA"/>
</dbReference>
<dbReference type="CDD" id="cd09905">
    <property type="entry name" value="H3TH_GEN1"/>
    <property type="match status" value="1"/>
</dbReference>
<evidence type="ECO:0000313" key="20">
    <source>
        <dbReference type="EMBL" id="KFB45998.1"/>
    </source>
</evidence>
<dbReference type="GO" id="GO:0006281">
    <property type="term" value="P:DNA repair"/>
    <property type="evidence" value="ECO:0007669"/>
    <property type="project" value="UniProtKB-KW"/>
</dbReference>
<dbReference type="VEuPathDB" id="VectorBase:ASIS022369"/>
<evidence type="ECO:0000256" key="16">
    <source>
        <dbReference type="ARBA" id="ARBA00080957"/>
    </source>
</evidence>
<accession>A0A084W704</accession>
<keyword evidence="7" id="KW-0378">Hydrolase</keyword>
<comment type="similarity">
    <text evidence="12">Belongs to the XPG/RAD2 endonuclease family. GEN subfamily.</text>
</comment>
<dbReference type="InterPro" id="IPR008918">
    <property type="entry name" value="HhH2"/>
</dbReference>
<evidence type="ECO:0000256" key="3">
    <source>
        <dbReference type="ARBA" id="ARBA00022722"/>
    </source>
</evidence>
<dbReference type="VEuPathDB" id="VectorBase:ASIC013966"/>
<dbReference type="OrthoDB" id="2959108at2759"/>
<evidence type="ECO:0000256" key="2">
    <source>
        <dbReference type="ARBA" id="ARBA00004123"/>
    </source>
</evidence>
<dbReference type="OMA" id="RNLYFRT"/>
<reference evidence="20 22" key="1">
    <citation type="journal article" date="2014" name="BMC Genomics">
        <title>Genome sequence of Anopheles sinensis provides insight into genetics basis of mosquito competence for malaria parasites.</title>
        <authorList>
            <person name="Zhou D."/>
            <person name="Zhang D."/>
            <person name="Ding G."/>
            <person name="Shi L."/>
            <person name="Hou Q."/>
            <person name="Ye Y."/>
            <person name="Xu Y."/>
            <person name="Zhou H."/>
            <person name="Xiong C."/>
            <person name="Li S."/>
            <person name="Yu J."/>
            <person name="Hong S."/>
            <person name="Yu X."/>
            <person name="Zou P."/>
            <person name="Chen C."/>
            <person name="Chang X."/>
            <person name="Wang W."/>
            <person name="Lv Y."/>
            <person name="Sun Y."/>
            <person name="Ma L."/>
            <person name="Shen B."/>
            <person name="Zhu C."/>
        </authorList>
    </citation>
    <scope>NUCLEOTIDE SEQUENCE [LARGE SCALE GENOMIC DNA]</scope>
</reference>
<dbReference type="Pfam" id="PF00752">
    <property type="entry name" value="XPG_N"/>
    <property type="match status" value="1"/>
</dbReference>
<evidence type="ECO:0000256" key="11">
    <source>
        <dbReference type="ARBA" id="ARBA00023242"/>
    </source>
</evidence>
<dbReference type="AlphaFoldDB" id="A0A084W704"/>
<keyword evidence="5" id="KW-0255">Endonuclease</keyword>
<dbReference type="InterPro" id="IPR006086">
    <property type="entry name" value="XPG-I_dom"/>
</dbReference>
<dbReference type="InterPro" id="IPR036279">
    <property type="entry name" value="5-3_exonuclease_C_sf"/>
</dbReference>
<dbReference type="GO" id="GO:0008821">
    <property type="term" value="F:crossover junction DNA endonuclease activity"/>
    <property type="evidence" value="ECO:0007669"/>
    <property type="project" value="UniProtKB-ARBA"/>
</dbReference>
<feature type="region of interest" description="Disordered" evidence="17">
    <location>
        <begin position="488"/>
        <end position="525"/>
    </location>
</feature>
<evidence type="ECO:0000259" key="18">
    <source>
        <dbReference type="SMART" id="SM00484"/>
    </source>
</evidence>
<evidence type="ECO:0000256" key="1">
    <source>
        <dbReference type="ARBA" id="ARBA00001946"/>
    </source>
</evidence>
<dbReference type="GO" id="GO:0005634">
    <property type="term" value="C:nucleus"/>
    <property type="evidence" value="ECO:0007669"/>
    <property type="project" value="UniProtKB-SubCell"/>
</dbReference>
<evidence type="ECO:0000256" key="6">
    <source>
        <dbReference type="ARBA" id="ARBA00022763"/>
    </source>
</evidence>
<dbReference type="EnsemblMetazoa" id="ASIC013966-RA">
    <property type="protein sequence ID" value="ASIC013966-PA"/>
    <property type="gene ID" value="ASIC013966"/>
</dbReference>
<sequence length="741" mass="84760">MGVKDLWNLLTPYMERKPLFELSNKVVAIDLSGWVCESLNVVDYFVHPRFYLRNLFFRTCYLLQTGITPVFVLEGTAPPLKYGVIVKRNQIQFRGARPKKIANCDKASSTTTATKEKTEKPKEQKRNRFHHVLKQCEELLSAMGLVCVQAPGEAEALCAYLNHDNLIYGVISQDSDCFAYGAVRVFRNFCASQNGGSVEIYDLQRLDNSPLRLGQEKIVAMALLSGCDYCPAGVVGVGREMVTRFLSCYENNAILPRIRSWRSTANRLTELEIRAEDKNICSDCGHVGKLLQHRKSGCMDCRMKPGCAETRWKQQRANVKAELDIKRKALMDPAFPHEPIIEEFLTRPCELPKLDLSWRQPNLVKFIKSMSSCMQWNELYCFQKILPLFTRWQMSAAKFTPEKQLNIFLQPDFIKKKRNPKGIASYEIVWNDAQNMFHGLIPQEQIDAYLEEAGNSLECLWSTIEPQELVLQAYPELVDAFLQRTTKGKKKKPLSQNNDQEKPKKKRETQATGKEKKRAYKKKDVQHPSVKDLLNKAASQQKQEKTPSQDTENVAQTFSSMEIPEDVDHFLNFTAELEAIADDCTVNESFNSSVLIDRLCHPNYLQRALEEYTAIIESEKKTAALQDLLSQSITVMDTVESATEENGVQRRLVLKQDILNASLNNSLLNHSIVRPRKAKRMSFFFEPIDIPPPDDQQQYHETDAMDMFECSLMLKDQIVIAPSPCDEISDPNQTIIYDIDF</sequence>
<dbReference type="InterPro" id="IPR029060">
    <property type="entry name" value="PIN-like_dom_sf"/>
</dbReference>
<dbReference type="CDD" id="cd09869">
    <property type="entry name" value="PIN_GEN1"/>
    <property type="match status" value="1"/>
</dbReference>
<dbReference type="Pfam" id="PF18704">
    <property type="entry name" value="Chromo_2"/>
    <property type="match status" value="1"/>
</dbReference>
<evidence type="ECO:0000256" key="13">
    <source>
        <dbReference type="ARBA" id="ARBA00053976"/>
    </source>
</evidence>
<evidence type="ECO:0000256" key="4">
    <source>
        <dbReference type="ARBA" id="ARBA00022723"/>
    </source>
</evidence>
<evidence type="ECO:0000256" key="8">
    <source>
        <dbReference type="ARBA" id="ARBA00022839"/>
    </source>
</evidence>
<dbReference type="PANTHER" id="PTHR11081:SF70">
    <property type="entry name" value="FLAP ENDONUCLEASE GEN HOMOLOG 1"/>
    <property type="match status" value="1"/>
</dbReference>
<proteinExistence type="inferred from homology"/>
<dbReference type="SMART" id="SM00485">
    <property type="entry name" value="XPGN"/>
    <property type="match status" value="1"/>
</dbReference>
<dbReference type="STRING" id="74873.A0A084W704"/>
<evidence type="ECO:0000259" key="19">
    <source>
        <dbReference type="SMART" id="SM00485"/>
    </source>
</evidence>
<name>A0A084W704_ANOSI</name>
<dbReference type="SUPFAM" id="SSF88723">
    <property type="entry name" value="PIN domain-like"/>
    <property type="match status" value="1"/>
</dbReference>
<dbReference type="EMBL" id="ATLV01021084">
    <property type="status" value="NOT_ANNOTATED_CDS"/>
    <property type="molecule type" value="Genomic_DNA"/>
</dbReference>